<name>A0A3S9HLD9_9BURK</name>
<dbReference type="Proteomes" id="UP000275663">
    <property type="component" value="Chromosome"/>
</dbReference>
<dbReference type="KEGG" id="upv:EJN92_13490"/>
<dbReference type="GO" id="GO:0051920">
    <property type="term" value="F:peroxiredoxin activity"/>
    <property type="evidence" value="ECO:0007669"/>
    <property type="project" value="InterPro"/>
</dbReference>
<dbReference type="InterPro" id="IPR029032">
    <property type="entry name" value="AhpD-like"/>
</dbReference>
<accession>A0A3S9HLD9</accession>
<evidence type="ECO:0000259" key="1">
    <source>
        <dbReference type="Pfam" id="PF02627"/>
    </source>
</evidence>
<dbReference type="InterPro" id="IPR003779">
    <property type="entry name" value="CMD-like"/>
</dbReference>
<dbReference type="RefSeq" id="WP_126128312.1">
    <property type="nucleotide sequence ID" value="NZ_CP034464.1"/>
</dbReference>
<dbReference type="PANTHER" id="PTHR35446:SF3">
    <property type="entry name" value="CMD DOMAIN-CONTAINING PROTEIN"/>
    <property type="match status" value="1"/>
</dbReference>
<evidence type="ECO:0000313" key="3">
    <source>
        <dbReference type="Proteomes" id="UP000275663"/>
    </source>
</evidence>
<dbReference type="EMBL" id="CP034464">
    <property type="protein sequence ID" value="AZP12933.1"/>
    <property type="molecule type" value="Genomic_DNA"/>
</dbReference>
<dbReference type="NCBIfam" id="TIGR01926">
    <property type="entry name" value="peroxid_rel"/>
    <property type="match status" value="1"/>
</dbReference>
<reference evidence="2 3" key="1">
    <citation type="journal article" date="2011" name="Int. J. Syst. Evol. Microbiol.">
        <title>Description of Undibacterium oligocarboniphilum sp. nov., isolated from purified water, and Undibacterium pigrum strain CCUG 49012 as the type strain of Undibacterium parvum sp. nov., and emended descriptions of the genus Undibacterium and the species Undibacterium pigrum.</title>
        <authorList>
            <person name="Eder W."/>
            <person name="Wanner G."/>
            <person name="Ludwig W."/>
            <person name="Busse H.J."/>
            <person name="Ziemke-Kageler F."/>
            <person name="Lang E."/>
        </authorList>
    </citation>
    <scope>NUCLEOTIDE SEQUENCE [LARGE SCALE GENOMIC DNA]</scope>
    <source>
        <strain evidence="2 3">DSM 23061</strain>
    </source>
</reference>
<protein>
    <submittedName>
        <fullName evidence="2">Carboxymuconolactone decarboxylase family protein</fullName>
    </submittedName>
</protein>
<dbReference type="AlphaFoldDB" id="A0A3S9HLD9"/>
<keyword evidence="3" id="KW-1185">Reference proteome</keyword>
<gene>
    <name evidence="2" type="ORF">EJN92_13490</name>
</gene>
<evidence type="ECO:0000313" key="2">
    <source>
        <dbReference type="EMBL" id="AZP12933.1"/>
    </source>
</evidence>
<dbReference type="OrthoDB" id="3667834at2"/>
<dbReference type="Gene3D" id="1.20.1290.10">
    <property type="entry name" value="AhpD-like"/>
    <property type="match status" value="1"/>
</dbReference>
<dbReference type="NCBIfam" id="TIGR00778">
    <property type="entry name" value="ahpD_dom"/>
    <property type="match status" value="1"/>
</dbReference>
<dbReference type="Pfam" id="PF02627">
    <property type="entry name" value="CMD"/>
    <property type="match status" value="1"/>
</dbReference>
<proteinExistence type="predicted"/>
<dbReference type="InterPro" id="IPR004675">
    <property type="entry name" value="AhpD_core"/>
</dbReference>
<dbReference type="SUPFAM" id="SSF69118">
    <property type="entry name" value="AhpD-like"/>
    <property type="match status" value="1"/>
</dbReference>
<feature type="domain" description="Carboxymuconolactone decarboxylase-like" evidence="1">
    <location>
        <begin position="47"/>
        <end position="102"/>
    </location>
</feature>
<dbReference type="PANTHER" id="PTHR35446">
    <property type="entry name" value="SI:CH211-175M2.5"/>
    <property type="match status" value="1"/>
</dbReference>
<sequence>MTYIATLDLNNADAATAATLNAVKAKIGIIPNLFATLAKSPTALNSLLGMNETIANGALSASEREIIALATSQANSCHYCVSAHTLLGKNAGLNAQQMLSARAGNGSETRAGAIAGFTKALVEQRGHVDPATLDQFKSAGLSEADLLEIIVNVVATTLTNYTNNVARTDIDFPVVPLQLAA</sequence>
<organism evidence="2 3">
    <name type="scientific">Undibacterium parvum</name>
    <dbReference type="NCBI Taxonomy" id="401471"/>
    <lineage>
        <taxon>Bacteria</taxon>
        <taxon>Pseudomonadati</taxon>
        <taxon>Pseudomonadota</taxon>
        <taxon>Betaproteobacteria</taxon>
        <taxon>Burkholderiales</taxon>
        <taxon>Oxalobacteraceae</taxon>
        <taxon>Undibacterium</taxon>
    </lineage>
</organism>
<dbReference type="InterPro" id="IPR010195">
    <property type="entry name" value="Uncharacterised_peroxidase-rel"/>
</dbReference>